<keyword evidence="9" id="KW-1185">Reference proteome</keyword>
<dbReference type="OrthoDB" id="9802328at2"/>
<comment type="cofactor">
    <cofactor evidence="1">
        <name>pyridoxal 5'-phosphate</name>
        <dbReference type="ChEBI" id="CHEBI:597326"/>
    </cofactor>
</comment>
<proteinExistence type="inferred from homology"/>
<comment type="similarity">
    <text evidence="2">Belongs to the class-I pyridoxal-phosphate-dependent aminotransferase family.</text>
</comment>
<gene>
    <name evidence="8" type="ORF">RT41_GL001470</name>
</gene>
<dbReference type="CDD" id="cd00609">
    <property type="entry name" value="AAT_like"/>
    <property type="match status" value="1"/>
</dbReference>
<dbReference type="GO" id="GO:0004021">
    <property type="term" value="F:L-alanine:2-oxoglutarate aminotransferase activity"/>
    <property type="evidence" value="ECO:0007669"/>
    <property type="project" value="UniProtKB-EC"/>
</dbReference>
<dbReference type="InterPro" id="IPR015421">
    <property type="entry name" value="PyrdxlP-dep_Trfase_major"/>
</dbReference>
<evidence type="ECO:0000256" key="1">
    <source>
        <dbReference type="ARBA" id="ARBA00001933"/>
    </source>
</evidence>
<dbReference type="SUPFAM" id="SSF53383">
    <property type="entry name" value="PLP-dependent transferases"/>
    <property type="match status" value="1"/>
</dbReference>
<protein>
    <recommendedName>
        <fullName evidence="6">alanine transaminase</fullName>
        <ecNumber evidence="6">2.6.1.2</ecNumber>
    </recommendedName>
</protein>
<evidence type="ECO:0000256" key="4">
    <source>
        <dbReference type="ARBA" id="ARBA00022679"/>
    </source>
</evidence>
<keyword evidence="5" id="KW-0663">Pyridoxal phosphate</keyword>
<sequence>MRDFEKSQKLEHVSYDIRGPVLDEAQKMRANGEKILRLNTGNPAEFGFLAPDEVIQDLIHNAVASEGYSDSKGIFSARKAIVQYCQLKGFPNVDIEDIYTGNGVSELIVMAMQGLLDTGDEVLIPMPDYPLWTASVSLAGGTAVHYICDEQAGWFPDIDDIKSKITTNTKAIVLINPNNPTGALYSKELLLEIVKVAREHDLIIFSDEIYDRLVMDGQTHVPIASLAPDLFVVTMNGLSKSHRIAGFRVGWMVLSGDKSHVKGYIEGLNMLASMRLCSNVLAQSVVQTSLGGVQSVDKLLLPGGRIYEQRNFIYKAINEIPGLSAVKPQAAFYMFPKIDREMYRIDDDEQFVLNFLKQEKILLVHGRGFNWNQPDHFRIVYLPRVDELAEIQEKMERFLKQYKR</sequence>
<organism evidence="8 9">
    <name type="scientific">Lactococcus fujiensis JCM 16395</name>
    <dbReference type="NCBI Taxonomy" id="1291764"/>
    <lineage>
        <taxon>Bacteria</taxon>
        <taxon>Bacillati</taxon>
        <taxon>Bacillota</taxon>
        <taxon>Bacilli</taxon>
        <taxon>Lactobacillales</taxon>
        <taxon>Streptococcaceae</taxon>
        <taxon>Lactococcus</taxon>
    </lineage>
</organism>
<dbReference type="RefSeq" id="WP_096817950.1">
    <property type="nucleotide sequence ID" value="NZ_JXJU01000005.1"/>
</dbReference>
<dbReference type="InterPro" id="IPR051926">
    <property type="entry name" value="Ala_Aminotransferase"/>
</dbReference>
<accession>A0A2A5RLH3</accession>
<evidence type="ECO:0000259" key="7">
    <source>
        <dbReference type="Pfam" id="PF00155"/>
    </source>
</evidence>
<evidence type="ECO:0000313" key="9">
    <source>
        <dbReference type="Proteomes" id="UP000218181"/>
    </source>
</evidence>
<comment type="caution">
    <text evidence="8">The sequence shown here is derived from an EMBL/GenBank/DDBJ whole genome shotgun (WGS) entry which is preliminary data.</text>
</comment>
<dbReference type="InterPro" id="IPR015422">
    <property type="entry name" value="PyrdxlP-dep_Trfase_small"/>
</dbReference>
<evidence type="ECO:0000256" key="5">
    <source>
        <dbReference type="ARBA" id="ARBA00022898"/>
    </source>
</evidence>
<dbReference type="Gene3D" id="3.40.640.10">
    <property type="entry name" value="Type I PLP-dependent aspartate aminotransferase-like (Major domain)"/>
    <property type="match status" value="1"/>
</dbReference>
<evidence type="ECO:0000256" key="6">
    <source>
        <dbReference type="ARBA" id="ARBA00026106"/>
    </source>
</evidence>
<dbReference type="EC" id="2.6.1.2" evidence="6"/>
<dbReference type="PANTHER" id="PTHR43488:SF2">
    <property type="entry name" value="GLUTAMATE-PYRUVATE AMINOTRANSFERASE ALAA"/>
    <property type="match status" value="1"/>
</dbReference>
<dbReference type="Proteomes" id="UP000218181">
    <property type="component" value="Unassembled WGS sequence"/>
</dbReference>
<evidence type="ECO:0000256" key="2">
    <source>
        <dbReference type="ARBA" id="ARBA00007441"/>
    </source>
</evidence>
<reference evidence="8 9" key="1">
    <citation type="submission" date="2014-12" db="EMBL/GenBank/DDBJ databases">
        <title>Draft genome sequences of 10 type strains of Lactococcus.</title>
        <authorList>
            <person name="Sun Z."/>
            <person name="Zhong Z."/>
            <person name="Liu W."/>
            <person name="Zhang W."/>
            <person name="Zhang H."/>
        </authorList>
    </citation>
    <scope>NUCLEOTIDE SEQUENCE [LARGE SCALE GENOMIC DNA]</scope>
    <source>
        <strain evidence="8 9">JCM 16395</strain>
    </source>
</reference>
<dbReference type="GO" id="GO:0030170">
    <property type="term" value="F:pyridoxal phosphate binding"/>
    <property type="evidence" value="ECO:0007669"/>
    <property type="project" value="InterPro"/>
</dbReference>
<dbReference type="EMBL" id="JXJU01000005">
    <property type="protein sequence ID" value="PCS00159.1"/>
    <property type="molecule type" value="Genomic_DNA"/>
</dbReference>
<dbReference type="InterPro" id="IPR004839">
    <property type="entry name" value="Aminotransferase_I/II_large"/>
</dbReference>
<feature type="domain" description="Aminotransferase class I/classII large" evidence="7">
    <location>
        <begin position="34"/>
        <end position="386"/>
    </location>
</feature>
<dbReference type="PANTHER" id="PTHR43488">
    <property type="entry name" value="GLUTAMATE-PYRUVATE AMINOTRANSFERASE ALAA"/>
    <property type="match status" value="1"/>
</dbReference>
<keyword evidence="3 8" id="KW-0032">Aminotransferase</keyword>
<name>A0A2A5RLH3_9LACT</name>
<dbReference type="Pfam" id="PF00155">
    <property type="entry name" value="Aminotran_1_2"/>
    <property type="match status" value="1"/>
</dbReference>
<dbReference type="InterPro" id="IPR015424">
    <property type="entry name" value="PyrdxlP-dep_Trfase"/>
</dbReference>
<dbReference type="Gene3D" id="3.90.1150.10">
    <property type="entry name" value="Aspartate Aminotransferase, domain 1"/>
    <property type="match status" value="1"/>
</dbReference>
<dbReference type="STRING" id="1291764.GCA_001311235_02836"/>
<evidence type="ECO:0000313" key="8">
    <source>
        <dbReference type="EMBL" id="PCS00159.1"/>
    </source>
</evidence>
<keyword evidence="4 8" id="KW-0808">Transferase</keyword>
<dbReference type="AlphaFoldDB" id="A0A2A5RLH3"/>
<evidence type="ECO:0000256" key="3">
    <source>
        <dbReference type="ARBA" id="ARBA00022576"/>
    </source>
</evidence>